<accession>A0ABY9WGX9</accession>
<dbReference type="SUPFAM" id="SSF51905">
    <property type="entry name" value="FAD/NAD(P)-binding domain"/>
    <property type="match status" value="1"/>
</dbReference>
<reference evidence="2 3" key="1">
    <citation type="submission" date="2019-08" db="EMBL/GenBank/DDBJ databases">
        <title>Archangium and Cystobacter genomes.</title>
        <authorList>
            <person name="Chen I.-C.K."/>
            <person name="Wielgoss S."/>
        </authorList>
    </citation>
    <scope>NUCLEOTIDE SEQUENCE [LARGE SCALE GENOMIC DNA]</scope>
    <source>
        <strain evidence="2 3">Cbm 6</strain>
    </source>
</reference>
<dbReference type="PANTHER" id="PTHR43734:SF1">
    <property type="entry name" value="PHYTOENE DESATURASE"/>
    <property type="match status" value="1"/>
</dbReference>
<dbReference type="Proteomes" id="UP001611383">
    <property type="component" value="Chromosome"/>
</dbReference>
<gene>
    <name evidence="2" type="ORF">F0U60_02255</name>
</gene>
<organism evidence="2 3">
    <name type="scientific">Archangium minus</name>
    <dbReference type="NCBI Taxonomy" id="83450"/>
    <lineage>
        <taxon>Bacteria</taxon>
        <taxon>Pseudomonadati</taxon>
        <taxon>Myxococcota</taxon>
        <taxon>Myxococcia</taxon>
        <taxon>Myxococcales</taxon>
        <taxon>Cystobacterineae</taxon>
        <taxon>Archangiaceae</taxon>
        <taxon>Archangium</taxon>
    </lineage>
</organism>
<dbReference type="Pfam" id="PF13450">
    <property type="entry name" value="NAD_binding_8"/>
    <property type="match status" value="1"/>
</dbReference>
<comment type="similarity">
    <text evidence="1">Belongs to the carotenoid/retinoid oxidoreductase family.</text>
</comment>
<sequence>MKKTTDVAVVGGGLGGLAVAALLARAGRRVTLFEKSKHLGGRAHTTEVEGYQLNLGPHALYLGGASVRVLRSLGVPMKGRIVQGPGRFALPAVVVGWHDIRPGRANKAVIRADTDAEGRITDVHLVQASRKLAGLRPTG</sequence>
<evidence type="ECO:0000256" key="1">
    <source>
        <dbReference type="ARBA" id="ARBA00006046"/>
    </source>
</evidence>
<evidence type="ECO:0000313" key="3">
    <source>
        <dbReference type="Proteomes" id="UP001611383"/>
    </source>
</evidence>
<proteinExistence type="inferred from homology"/>
<dbReference type="InterPro" id="IPR036188">
    <property type="entry name" value="FAD/NAD-bd_sf"/>
</dbReference>
<dbReference type="PRINTS" id="PR00419">
    <property type="entry name" value="ADXRDTASE"/>
</dbReference>
<dbReference type="PANTHER" id="PTHR43734">
    <property type="entry name" value="PHYTOENE DESATURASE"/>
    <property type="match status" value="1"/>
</dbReference>
<protein>
    <submittedName>
        <fullName evidence="2">FAD-dependent oxidoreductase</fullName>
    </submittedName>
</protein>
<keyword evidence="3" id="KW-1185">Reference proteome</keyword>
<name>A0ABY9WGX9_9BACT</name>
<evidence type="ECO:0000313" key="2">
    <source>
        <dbReference type="EMBL" id="WNG43045.1"/>
    </source>
</evidence>
<dbReference type="EMBL" id="CP043494">
    <property type="protein sequence ID" value="WNG43045.1"/>
    <property type="molecule type" value="Genomic_DNA"/>
</dbReference>
<dbReference type="RefSeq" id="WP_395813427.1">
    <property type="nucleotide sequence ID" value="NZ_CP043494.1"/>
</dbReference>
<dbReference type="Gene3D" id="3.50.50.60">
    <property type="entry name" value="FAD/NAD(P)-binding domain"/>
    <property type="match status" value="1"/>
</dbReference>